<keyword evidence="4" id="KW-0133">Cell shape</keyword>
<dbReference type="OrthoDB" id="9795979at2"/>
<proteinExistence type="inferred from homology"/>
<keyword evidence="3" id="KW-0378">Hydrolase</keyword>
<comment type="caution">
    <text evidence="12">The sequence shown here is derived from an EMBL/GenBank/DDBJ whole genome shotgun (WGS) entry which is preliminary data.</text>
</comment>
<comment type="similarity">
    <text evidence="1 9">Belongs to the peptidase S11 family.</text>
</comment>
<feature type="binding site" evidence="8">
    <location>
        <position position="289"/>
    </location>
    <ligand>
        <name>substrate</name>
    </ligand>
</feature>
<dbReference type="Proteomes" id="UP000289411">
    <property type="component" value="Unassembled WGS sequence"/>
</dbReference>
<dbReference type="GO" id="GO:0071555">
    <property type="term" value="P:cell wall organization"/>
    <property type="evidence" value="ECO:0007669"/>
    <property type="project" value="UniProtKB-KW"/>
</dbReference>
<evidence type="ECO:0000256" key="4">
    <source>
        <dbReference type="ARBA" id="ARBA00022960"/>
    </source>
</evidence>
<dbReference type="GO" id="GO:0008360">
    <property type="term" value="P:regulation of cell shape"/>
    <property type="evidence" value="ECO:0007669"/>
    <property type="project" value="UniProtKB-KW"/>
</dbReference>
<keyword evidence="6" id="KW-0961">Cell wall biogenesis/degradation</keyword>
<keyword evidence="12" id="KW-0645">Protease</keyword>
<sequence>MRLPPAGTGAGTRVAKPPEPRRAFAMMARPGVAPGRQGTKRTFPTDRAAVKPFDGRDSEASCPIHAVPSECPSMNFTQACWRSALSTLALGVALIGPAVANPTLVVDAASGEVLYKDMATAPWFPASTTKLMTVYVALSKVKEGRISLNTPLRVSAYAASMEPSKMGFRPGTLVTLDNALKMLMVKSPNDIAVTIAEGISGSVPAFAEEMNAYGQRLGLHESHFANPNGLPDPNHYSSARDMAMIARGLIREFPEEQDLFNIGALQFGGKLIPNHNGLLGRYPGVDGMKTGYTCSAGYNVVESATRGDRRLLVVIMGAPSTNERNLRAVSLFEKYFSNPGSGLGNVADLPQSDVVAPPDMRGQICGPGRHNAIQEAEAEDAAILPASSAPAAAVPLFGRAPERADVVNMAATPATALGGLAALLHARDAVVPVRVFVGPAPGTDIAAVGAIEEAVPGPGARAIGRAAAADAAKDGTGAPALAQAVDPSDPTVGTVAPLALAGAATPAALAAANKVVKGHGRLMARPSRGGHAPTAAPAKAEPKAVAVKPQAAKPQAAKPKLKASQSKAGKAAPAAKSRVAAKPPAKGRKKTAGR</sequence>
<keyword evidence="13" id="KW-1185">Reference proteome</keyword>
<gene>
    <name evidence="12" type="ORF">D3272_06325</name>
</gene>
<evidence type="ECO:0000256" key="9">
    <source>
        <dbReference type="RuleBase" id="RU004016"/>
    </source>
</evidence>
<dbReference type="GO" id="GO:0009252">
    <property type="term" value="P:peptidoglycan biosynthetic process"/>
    <property type="evidence" value="ECO:0007669"/>
    <property type="project" value="UniProtKB-KW"/>
</dbReference>
<keyword evidence="2" id="KW-0732">Signal</keyword>
<evidence type="ECO:0000256" key="7">
    <source>
        <dbReference type="PIRSR" id="PIRSR618044-1"/>
    </source>
</evidence>
<evidence type="ECO:0000256" key="5">
    <source>
        <dbReference type="ARBA" id="ARBA00022984"/>
    </source>
</evidence>
<dbReference type="Gene3D" id="3.40.710.10">
    <property type="entry name" value="DD-peptidase/beta-lactamase superfamily"/>
    <property type="match status" value="1"/>
</dbReference>
<dbReference type="GO" id="GO:0006508">
    <property type="term" value="P:proteolysis"/>
    <property type="evidence" value="ECO:0007669"/>
    <property type="project" value="InterPro"/>
</dbReference>
<reference evidence="12 13" key="2">
    <citation type="submission" date="2019-02" db="EMBL/GenBank/DDBJ databases">
        <title>'Lichenibacterium ramalinii' gen. nov. sp. nov., 'Lichenibacterium minor' gen. nov. sp. nov.</title>
        <authorList>
            <person name="Pankratov T."/>
        </authorList>
    </citation>
    <scope>NUCLEOTIDE SEQUENCE [LARGE SCALE GENOMIC DNA]</scope>
    <source>
        <strain evidence="12 13">RmlP001</strain>
    </source>
</reference>
<evidence type="ECO:0000256" key="3">
    <source>
        <dbReference type="ARBA" id="ARBA00022801"/>
    </source>
</evidence>
<evidence type="ECO:0000256" key="6">
    <source>
        <dbReference type="ARBA" id="ARBA00023316"/>
    </source>
</evidence>
<feature type="active site" description="Acyl-ester intermediate" evidence="7">
    <location>
        <position position="127"/>
    </location>
</feature>
<dbReference type="InterPro" id="IPR012338">
    <property type="entry name" value="Beta-lactam/transpept-like"/>
</dbReference>
<name>A0A4Q2RH57_9HYPH</name>
<feature type="compositionally biased region" description="Basic residues" evidence="10">
    <location>
        <begin position="585"/>
        <end position="594"/>
    </location>
</feature>
<evidence type="ECO:0000256" key="8">
    <source>
        <dbReference type="PIRSR" id="PIRSR618044-2"/>
    </source>
</evidence>
<reference evidence="12 13" key="1">
    <citation type="submission" date="2018-09" db="EMBL/GenBank/DDBJ databases">
        <authorList>
            <person name="Grouzdev D.S."/>
            <person name="Krutkina M.S."/>
        </authorList>
    </citation>
    <scope>NUCLEOTIDE SEQUENCE [LARGE SCALE GENOMIC DNA]</scope>
    <source>
        <strain evidence="12 13">RmlP001</strain>
    </source>
</reference>
<evidence type="ECO:0000256" key="2">
    <source>
        <dbReference type="ARBA" id="ARBA00022729"/>
    </source>
</evidence>
<evidence type="ECO:0000313" key="13">
    <source>
        <dbReference type="Proteomes" id="UP000289411"/>
    </source>
</evidence>
<dbReference type="EMBL" id="QYBC01000004">
    <property type="protein sequence ID" value="RYB06363.1"/>
    <property type="molecule type" value="Genomic_DNA"/>
</dbReference>
<feature type="region of interest" description="Disordered" evidence="10">
    <location>
        <begin position="1"/>
        <end position="21"/>
    </location>
</feature>
<evidence type="ECO:0000256" key="10">
    <source>
        <dbReference type="SAM" id="MobiDB-lite"/>
    </source>
</evidence>
<feature type="active site" evidence="7">
    <location>
        <position position="187"/>
    </location>
</feature>
<evidence type="ECO:0000256" key="1">
    <source>
        <dbReference type="ARBA" id="ARBA00007164"/>
    </source>
</evidence>
<feature type="compositionally biased region" description="Low complexity" evidence="10">
    <location>
        <begin position="532"/>
        <end position="584"/>
    </location>
</feature>
<organism evidence="12 13">
    <name type="scientific">Lichenibacterium ramalinae</name>
    <dbReference type="NCBI Taxonomy" id="2316527"/>
    <lineage>
        <taxon>Bacteria</taxon>
        <taxon>Pseudomonadati</taxon>
        <taxon>Pseudomonadota</taxon>
        <taxon>Alphaproteobacteria</taxon>
        <taxon>Hyphomicrobiales</taxon>
        <taxon>Lichenihabitantaceae</taxon>
        <taxon>Lichenibacterium</taxon>
    </lineage>
</organism>
<feature type="region of interest" description="Disordered" evidence="10">
    <location>
        <begin position="522"/>
        <end position="594"/>
    </location>
</feature>
<dbReference type="PRINTS" id="PR00725">
    <property type="entry name" value="DADACBPTASE1"/>
</dbReference>
<evidence type="ECO:0000259" key="11">
    <source>
        <dbReference type="Pfam" id="PF00768"/>
    </source>
</evidence>
<evidence type="ECO:0000313" key="12">
    <source>
        <dbReference type="EMBL" id="RYB06363.1"/>
    </source>
</evidence>
<dbReference type="SUPFAM" id="SSF56601">
    <property type="entry name" value="beta-lactamase/transpeptidase-like"/>
    <property type="match status" value="1"/>
</dbReference>
<accession>A0A4Q2RH57</accession>
<dbReference type="InterPro" id="IPR001967">
    <property type="entry name" value="Peptidase_S11_N"/>
</dbReference>
<keyword evidence="5" id="KW-0573">Peptidoglycan synthesis</keyword>
<protein>
    <submittedName>
        <fullName evidence="12">D-alanyl-D-alanine carboxypeptidase</fullName>
    </submittedName>
</protein>
<dbReference type="PANTHER" id="PTHR21581:SF6">
    <property type="entry name" value="TRAFFICKING PROTEIN PARTICLE COMPLEX SUBUNIT 12"/>
    <property type="match status" value="1"/>
</dbReference>
<dbReference type="InterPro" id="IPR018044">
    <property type="entry name" value="Peptidase_S11"/>
</dbReference>
<dbReference type="GO" id="GO:0009002">
    <property type="term" value="F:serine-type D-Ala-D-Ala carboxypeptidase activity"/>
    <property type="evidence" value="ECO:0007669"/>
    <property type="project" value="InterPro"/>
</dbReference>
<keyword evidence="12" id="KW-0121">Carboxypeptidase</keyword>
<dbReference type="PANTHER" id="PTHR21581">
    <property type="entry name" value="D-ALANYL-D-ALANINE CARBOXYPEPTIDASE"/>
    <property type="match status" value="1"/>
</dbReference>
<feature type="domain" description="Peptidase S11 D-alanyl-D-alanine carboxypeptidase A N-terminal" evidence="11">
    <location>
        <begin position="100"/>
        <end position="319"/>
    </location>
</feature>
<dbReference type="AlphaFoldDB" id="A0A4Q2RH57"/>
<feature type="active site" description="Proton acceptor" evidence="7">
    <location>
        <position position="130"/>
    </location>
</feature>
<dbReference type="Pfam" id="PF00768">
    <property type="entry name" value="Peptidase_S11"/>
    <property type="match status" value="1"/>
</dbReference>